<dbReference type="Proteomes" id="UP000000437">
    <property type="component" value="Chromosome 10"/>
</dbReference>
<accession>A0AC58GNE1</accession>
<protein>
    <submittedName>
        <fullName evidence="2">AP2-associated protein kinase 1 isoform X7</fullName>
    </submittedName>
</protein>
<keyword evidence="2" id="KW-0808">Transferase</keyword>
<proteinExistence type="predicted"/>
<organism evidence="1 2">
    <name type="scientific">Danio rerio</name>
    <name type="common">Zebrafish</name>
    <name type="synonym">Brachydanio rerio</name>
    <dbReference type="NCBI Taxonomy" id="7955"/>
    <lineage>
        <taxon>Eukaryota</taxon>
        <taxon>Metazoa</taxon>
        <taxon>Chordata</taxon>
        <taxon>Craniata</taxon>
        <taxon>Vertebrata</taxon>
        <taxon>Euteleostomi</taxon>
        <taxon>Actinopterygii</taxon>
        <taxon>Neopterygii</taxon>
        <taxon>Teleostei</taxon>
        <taxon>Ostariophysi</taxon>
        <taxon>Cypriniformes</taxon>
        <taxon>Danionidae</taxon>
        <taxon>Danioninae</taxon>
        <taxon>Danio</taxon>
    </lineage>
</organism>
<reference evidence="2" key="1">
    <citation type="submission" date="2025-08" db="UniProtKB">
        <authorList>
            <consortium name="RefSeq"/>
        </authorList>
    </citation>
    <scope>IDENTIFICATION</scope>
    <source>
        <strain evidence="2">Tuebingen</strain>
        <tissue evidence="2">Fibroblasts and whole tissue</tissue>
    </source>
</reference>
<evidence type="ECO:0000313" key="1">
    <source>
        <dbReference type="Proteomes" id="UP000000437"/>
    </source>
</evidence>
<keyword evidence="2" id="KW-0418">Kinase</keyword>
<dbReference type="RefSeq" id="XP_073771242.1">
    <property type="nucleotide sequence ID" value="XM_073915141.1"/>
</dbReference>
<keyword evidence="1" id="KW-1185">Reference proteome</keyword>
<evidence type="ECO:0000313" key="2">
    <source>
        <dbReference type="RefSeq" id="XP_073771242.1"/>
    </source>
</evidence>
<gene>
    <name evidence="2" type="primary">aak1b</name>
</gene>
<name>A0AC58GNE1_DANRE</name>
<sequence length="939" mass="100606">MKKFFDSRRELVGSGPGSGGGAGGSGSGSGAGGNFIGRNFTVGRHQVTVEETLAEGGFAIVFLVRTNQGVRCALKRMYVNNEHDLQVCKREIQIMRDLNGHKNIVGFLDSSITAVGGGDVWEVFILMDFCRGGQVVNLMNQRLQTGFSEQEALQIFCDTCEAVARLHQYKTPIIHRDLKVENILLHDRGHYVLCDFGSATMKFQNPQSEGVTAVEDEIKKYTTLSYRAPEMVNLYNGKIITTKADIWAMGCLLYKLCFFTLPFGESQVAICDGNFTIPDNSRYSQDMHRLIRYMLEPDPDKRPDIYQVSFFAFKLARRDCPVQNVKNSPIPAKLPEPIRASEAAAKKSQTQTKARLTDPIPTTETSITPRQRPKAAQSQSQALGGILPIQPAALTPRKRANLPAGAAQPIAVSVNFAQPAAALQSQKAQASPAPQQKTPAAPGLSQTPPSSPRTAQKAGHRRIQSDVTHSAMFGVPVSQSTQQLQAATAEASLNKSKSASATPSNSPQSSQQSVYQPAQQQASVSVPQAPASAANLTSPPTQPTWNPFDDDNFSKLTAEDLLNKDFTKLADEPVEPLIVTSDSLIPGLEAAESAPPSSAERPADILGLEPGAGLLAVPEKLIEGLKSPDTSLMLPDLLSMADPFGSSIEETRDVNTDVCLDSLIPGLEPPQAQLQPVEAESASLVLTDPLIGDDSLLGGPLSSSSASCLDDFAVLSGGPSQNIPAAEPCLISGFEPSSAETANEDEFDPIPVLVSKNSQDDLPSVNGYESASCIQSSDVPAEEEEEEEVLHMCSGSKLPLLDSKLLNTTSLKLSPSSSPDVFSSAPFPGCGPDSRDIFTSAPFPQIQPSHPQPDVFLQAPFYKRSESHVAQISNGDDPVLPHPPVHSQIRFPYCAEAPMPQQPIAAHRVVSSVGQQAAISSVPVGPLHSWTVLRRTGTN</sequence>